<evidence type="ECO:0008006" key="4">
    <source>
        <dbReference type="Google" id="ProtNLM"/>
    </source>
</evidence>
<feature type="signal peptide" evidence="1">
    <location>
        <begin position="1"/>
        <end position="30"/>
    </location>
</feature>
<organism evidence="2 3">
    <name type="scientific">Phialemonium atrogriseum</name>
    <dbReference type="NCBI Taxonomy" id="1093897"/>
    <lineage>
        <taxon>Eukaryota</taxon>
        <taxon>Fungi</taxon>
        <taxon>Dikarya</taxon>
        <taxon>Ascomycota</taxon>
        <taxon>Pezizomycotina</taxon>
        <taxon>Sordariomycetes</taxon>
        <taxon>Sordariomycetidae</taxon>
        <taxon>Cephalothecales</taxon>
        <taxon>Cephalothecaceae</taxon>
        <taxon>Phialemonium</taxon>
    </lineage>
</organism>
<reference evidence="2" key="1">
    <citation type="submission" date="2023-06" db="EMBL/GenBank/DDBJ databases">
        <title>Genome-scale phylogeny and comparative genomics of the fungal order Sordariales.</title>
        <authorList>
            <consortium name="Lawrence Berkeley National Laboratory"/>
            <person name="Hensen N."/>
            <person name="Bonometti L."/>
            <person name="Westerberg I."/>
            <person name="Brannstrom I.O."/>
            <person name="Guillou S."/>
            <person name="Cros-Aarteil S."/>
            <person name="Calhoun S."/>
            <person name="Haridas S."/>
            <person name="Kuo A."/>
            <person name="Mondo S."/>
            <person name="Pangilinan J."/>
            <person name="Riley R."/>
            <person name="Labutti K."/>
            <person name="Andreopoulos B."/>
            <person name="Lipzen A."/>
            <person name="Chen C."/>
            <person name="Yanf M."/>
            <person name="Daum C."/>
            <person name="Ng V."/>
            <person name="Clum A."/>
            <person name="Steindorff A."/>
            <person name="Ohm R."/>
            <person name="Martin F."/>
            <person name="Silar P."/>
            <person name="Natvig D."/>
            <person name="Lalanne C."/>
            <person name="Gautier V."/>
            <person name="Ament-Velasquez S.L."/>
            <person name="Kruys A."/>
            <person name="Hutchinson M.I."/>
            <person name="Powell A.J."/>
            <person name="Barry K."/>
            <person name="Miller A.N."/>
            <person name="Grigoriev I.V."/>
            <person name="Debuchy R."/>
            <person name="Gladieux P."/>
            <person name="Thoren M.H."/>
            <person name="Johannesson H."/>
        </authorList>
    </citation>
    <scope>NUCLEOTIDE SEQUENCE</scope>
    <source>
        <strain evidence="2">8032-3</strain>
    </source>
</reference>
<proteinExistence type="predicted"/>
<protein>
    <recommendedName>
        <fullName evidence="4">Nucleotide exchange factor SIL1</fullName>
    </recommendedName>
</protein>
<gene>
    <name evidence="2" type="ORF">QBC33DRAFT_546801</name>
</gene>
<dbReference type="InterPro" id="IPR011989">
    <property type="entry name" value="ARM-like"/>
</dbReference>
<dbReference type="Proteomes" id="UP001244011">
    <property type="component" value="Unassembled WGS sequence"/>
</dbReference>
<feature type="chain" id="PRO_5042599870" description="Nucleotide exchange factor SIL1" evidence="1">
    <location>
        <begin position="31"/>
        <end position="414"/>
    </location>
</feature>
<name>A0AAJ0BWF6_9PEZI</name>
<evidence type="ECO:0000313" key="2">
    <source>
        <dbReference type="EMBL" id="KAK1764673.1"/>
    </source>
</evidence>
<sequence>MASGGDRFSAFRLFALIGLVLLGIATLGVATSSPPNQSAPSPSAEVDLICHTDNPADCYPRIFQPSDEFQIVREDQELPAGLHVRLNLSSGKKEAKINVPGEQDEALEGLPVDSSVVVVESEQAEDVGIPAGAPAYDAAGQIKKPVQDTESFYDSLKFLKKGLNLDEALESLEDISHDIYYGLMIAEEYDTVESLFCLANNPQVFEEGVEGTVLSRARVAALTIAGAVQNHPKALSEVEKHWQTLRTLKCPGSAEDLGTATFRLIAPRASDKHSSNHAAVAKARASAIRGLIKSPVIRKDFLESGGMEFLLDVLVSQTGAEWEPVQRRVALLVQDNFLDESMGAALGEWPRNDQATDHWCKNNAGVSEGCWDWELKRLVQQHRSDKGHWSVELGDQLSKARKALGTQPRARVEL</sequence>
<comment type="caution">
    <text evidence="2">The sequence shown here is derived from an EMBL/GenBank/DDBJ whole genome shotgun (WGS) entry which is preliminary data.</text>
</comment>
<accession>A0AAJ0BWF6</accession>
<dbReference type="AlphaFoldDB" id="A0AAJ0BWF6"/>
<dbReference type="Gene3D" id="1.25.10.10">
    <property type="entry name" value="Leucine-rich Repeat Variant"/>
    <property type="match status" value="1"/>
</dbReference>
<dbReference type="RefSeq" id="XP_060280886.1">
    <property type="nucleotide sequence ID" value="XM_060428689.1"/>
</dbReference>
<keyword evidence="1" id="KW-0732">Signal</keyword>
<keyword evidence="3" id="KW-1185">Reference proteome</keyword>
<dbReference type="EMBL" id="MU839019">
    <property type="protein sequence ID" value="KAK1764673.1"/>
    <property type="molecule type" value="Genomic_DNA"/>
</dbReference>
<dbReference type="GeneID" id="85311876"/>
<evidence type="ECO:0000256" key="1">
    <source>
        <dbReference type="SAM" id="SignalP"/>
    </source>
</evidence>
<evidence type="ECO:0000313" key="3">
    <source>
        <dbReference type="Proteomes" id="UP001244011"/>
    </source>
</evidence>